<evidence type="ECO:0000313" key="1">
    <source>
        <dbReference type="EMBL" id="WAR11047.1"/>
    </source>
</evidence>
<dbReference type="Proteomes" id="UP001164746">
    <property type="component" value="Chromosome 7"/>
</dbReference>
<evidence type="ECO:0000313" key="2">
    <source>
        <dbReference type="Proteomes" id="UP001164746"/>
    </source>
</evidence>
<reference evidence="1" key="1">
    <citation type="submission" date="2022-11" db="EMBL/GenBank/DDBJ databases">
        <title>Centuries of genome instability and evolution in soft-shell clam transmissible cancer (bioRxiv).</title>
        <authorList>
            <person name="Hart S.F.M."/>
            <person name="Yonemitsu M.A."/>
            <person name="Giersch R.M."/>
            <person name="Beal B.F."/>
            <person name="Arriagada G."/>
            <person name="Davis B.W."/>
            <person name="Ostrander E.A."/>
            <person name="Goff S.P."/>
            <person name="Metzger M.J."/>
        </authorList>
    </citation>
    <scope>NUCLEOTIDE SEQUENCE</scope>
    <source>
        <strain evidence="1">MELC-2E11</strain>
        <tissue evidence="1">Siphon/mantle</tissue>
    </source>
</reference>
<sequence>MRHGPKAVSTRPEMHLLETAHWIIEGRGQPGTTVSLSVFHSHSWMAFRRDTSRSLGNRIKAARSKDV</sequence>
<gene>
    <name evidence="1" type="ORF">MAR_036123</name>
</gene>
<name>A0ABY7EM22_MYAAR</name>
<keyword evidence="2" id="KW-1185">Reference proteome</keyword>
<proteinExistence type="predicted"/>
<dbReference type="EMBL" id="CP111018">
    <property type="protein sequence ID" value="WAR11047.1"/>
    <property type="molecule type" value="Genomic_DNA"/>
</dbReference>
<organism evidence="1 2">
    <name type="scientific">Mya arenaria</name>
    <name type="common">Soft-shell clam</name>
    <dbReference type="NCBI Taxonomy" id="6604"/>
    <lineage>
        <taxon>Eukaryota</taxon>
        <taxon>Metazoa</taxon>
        <taxon>Spiralia</taxon>
        <taxon>Lophotrochozoa</taxon>
        <taxon>Mollusca</taxon>
        <taxon>Bivalvia</taxon>
        <taxon>Autobranchia</taxon>
        <taxon>Heteroconchia</taxon>
        <taxon>Euheterodonta</taxon>
        <taxon>Imparidentia</taxon>
        <taxon>Neoheterodontei</taxon>
        <taxon>Myida</taxon>
        <taxon>Myoidea</taxon>
        <taxon>Myidae</taxon>
        <taxon>Mya</taxon>
    </lineage>
</organism>
<protein>
    <submittedName>
        <fullName evidence="1">Uncharacterized protein</fullName>
    </submittedName>
</protein>
<accession>A0ABY7EM22</accession>